<dbReference type="Proteomes" id="UP001592582">
    <property type="component" value="Unassembled WGS sequence"/>
</dbReference>
<dbReference type="InterPro" id="IPR001460">
    <property type="entry name" value="PCN-bd_Tpept"/>
</dbReference>
<dbReference type="PANTHER" id="PTHR30627:SF24">
    <property type="entry name" value="PENICILLIN-BINDING PROTEIN 4B"/>
    <property type="match status" value="1"/>
</dbReference>
<comment type="caution">
    <text evidence="1">The sequence shown here is derived from an EMBL/GenBank/DDBJ whole genome shotgun (WGS) entry which is preliminary data.</text>
</comment>
<dbReference type="Gene3D" id="3.40.710.10">
    <property type="entry name" value="DD-peptidase/beta-lactamase superfamily"/>
    <property type="match status" value="1"/>
</dbReference>
<keyword evidence="2" id="KW-1185">Reference proteome</keyword>
<dbReference type="InterPro" id="IPR012338">
    <property type="entry name" value="Beta-lactam/transpept-like"/>
</dbReference>
<dbReference type="Gene3D" id="3.90.1310.10">
    <property type="entry name" value="Penicillin-binding protein 2a (Domain 2)"/>
    <property type="match status" value="1"/>
</dbReference>
<accession>A0ABV6V9B1</accession>
<dbReference type="Pfam" id="PF21922">
    <property type="entry name" value="PBP_dimer_2"/>
    <property type="match status" value="1"/>
</dbReference>
<dbReference type="PANTHER" id="PTHR30627">
    <property type="entry name" value="PEPTIDOGLYCAN D,D-TRANSPEPTIDASE"/>
    <property type="match status" value="1"/>
</dbReference>
<dbReference type="InterPro" id="IPR054120">
    <property type="entry name" value="PBPA_dimer"/>
</dbReference>
<proteinExistence type="predicted"/>
<sequence>MNKPIRRVSVFCLMLVLALMIRVNYVQGVEASALNKNTNNARGTIEAYSYPRGDIIAGGKAVTKDLLVNGNKYKYRRAYVAGPEYAPVTGYSSQVFGSNLLENVENGILSGSDSTLFFHNTLDMLTGKQKQGGDVVTTIDPKVQAAAWNQFKDSGKKGAAVALDPTTGAILGLVSAPSYDPTSIAGADDASSAAWTKLQKDPSNPMLNRALRQTYPPGSTFKLVTAAAALETGKITDINAPTDSPDPYPLPDTANAKLVNEAGDNCLNVSMNDALRVSCNTVFGKLGDEIGNARMAEEADRFGFNNAGLLIPVGVAKSVFDTGINRPQNAQSSIGQFDTRATPLQMAMVVSAIVNNGTLMKPYLVSQTRTAGLSVIDQAKPSQLSQATTPQVAQQLQTMMENVVQNGTGHNAQIPGVTVGGKTGTAQNGVDNKNNPYAWFVSYAKDSNGKEIAVAVVVEDSNAARNEISGSGLAAPIAKSMMQAYLGK</sequence>
<reference evidence="1 2" key="1">
    <citation type="submission" date="2024-09" db="EMBL/GenBank/DDBJ databases">
        <authorList>
            <person name="Lee S.D."/>
        </authorList>
    </citation>
    <scope>NUCLEOTIDE SEQUENCE [LARGE SCALE GENOMIC DNA]</scope>
    <source>
        <strain evidence="1 2">N1-1</strain>
    </source>
</reference>
<evidence type="ECO:0000313" key="1">
    <source>
        <dbReference type="EMBL" id="MFC1410320.1"/>
    </source>
</evidence>
<dbReference type="Pfam" id="PF00905">
    <property type="entry name" value="Transpeptidase"/>
    <property type="match status" value="1"/>
</dbReference>
<dbReference type="EMBL" id="JBHEZX010000005">
    <property type="protein sequence ID" value="MFC1410320.1"/>
    <property type="molecule type" value="Genomic_DNA"/>
</dbReference>
<gene>
    <name evidence="1" type="ORF">ACEZDG_13695</name>
</gene>
<name>A0ABV6V9B1_9ACTN</name>
<evidence type="ECO:0000313" key="2">
    <source>
        <dbReference type="Proteomes" id="UP001592582"/>
    </source>
</evidence>
<dbReference type="SUPFAM" id="SSF56601">
    <property type="entry name" value="beta-lactamase/transpeptidase-like"/>
    <property type="match status" value="1"/>
</dbReference>
<organism evidence="1 2">
    <name type="scientific">Streptacidiphilus alkalitolerans</name>
    <dbReference type="NCBI Taxonomy" id="3342712"/>
    <lineage>
        <taxon>Bacteria</taxon>
        <taxon>Bacillati</taxon>
        <taxon>Actinomycetota</taxon>
        <taxon>Actinomycetes</taxon>
        <taxon>Kitasatosporales</taxon>
        <taxon>Streptomycetaceae</taxon>
        <taxon>Streptacidiphilus</taxon>
    </lineage>
</organism>
<protein>
    <submittedName>
        <fullName evidence="1">Peptidoglycan D,D-transpeptidase FtsI family protein</fullName>
    </submittedName>
</protein>
<dbReference type="InterPro" id="IPR050515">
    <property type="entry name" value="Beta-lactam/transpept"/>
</dbReference>